<evidence type="ECO:0000256" key="1">
    <source>
        <dbReference type="ARBA" id="ARBA00022527"/>
    </source>
</evidence>
<dbReference type="PANTHER" id="PTHR45646:SF11">
    <property type="entry name" value="SERINE_THREONINE-PROTEIN KINASE DOA"/>
    <property type="match status" value="1"/>
</dbReference>
<keyword evidence="4" id="KW-0418">Kinase</keyword>
<dbReference type="Proteomes" id="UP001255856">
    <property type="component" value="Unassembled WGS sequence"/>
</dbReference>
<feature type="domain" description="Protein kinase" evidence="8">
    <location>
        <begin position="117"/>
        <end position="529"/>
    </location>
</feature>
<protein>
    <recommendedName>
        <fullName evidence="8">Protein kinase domain-containing protein</fullName>
    </recommendedName>
</protein>
<evidence type="ECO:0000256" key="6">
    <source>
        <dbReference type="PROSITE-ProRule" id="PRU10141"/>
    </source>
</evidence>
<dbReference type="GO" id="GO:0005524">
    <property type="term" value="F:ATP binding"/>
    <property type="evidence" value="ECO:0007669"/>
    <property type="project" value="UniProtKB-UniRule"/>
</dbReference>
<dbReference type="Gene3D" id="3.30.200.20">
    <property type="entry name" value="Phosphorylase Kinase, domain 1"/>
    <property type="match status" value="1"/>
</dbReference>
<reference evidence="9" key="1">
    <citation type="submission" date="2021-01" db="EMBL/GenBank/DDBJ databases">
        <authorList>
            <person name="Eckstrom K.M.E."/>
        </authorList>
    </citation>
    <scope>NUCLEOTIDE SEQUENCE</scope>
    <source>
        <strain evidence="9">UVCC 0001</strain>
    </source>
</reference>
<organism evidence="9 10">
    <name type="scientific">Prototheca wickerhamii</name>
    <dbReference type="NCBI Taxonomy" id="3111"/>
    <lineage>
        <taxon>Eukaryota</taxon>
        <taxon>Viridiplantae</taxon>
        <taxon>Chlorophyta</taxon>
        <taxon>core chlorophytes</taxon>
        <taxon>Trebouxiophyceae</taxon>
        <taxon>Chlorellales</taxon>
        <taxon>Chlorellaceae</taxon>
        <taxon>Prototheca</taxon>
    </lineage>
</organism>
<evidence type="ECO:0000256" key="2">
    <source>
        <dbReference type="ARBA" id="ARBA00022679"/>
    </source>
</evidence>
<evidence type="ECO:0000256" key="4">
    <source>
        <dbReference type="ARBA" id="ARBA00022777"/>
    </source>
</evidence>
<evidence type="ECO:0000256" key="3">
    <source>
        <dbReference type="ARBA" id="ARBA00022741"/>
    </source>
</evidence>
<proteinExistence type="predicted"/>
<dbReference type="PROSITE" id="PS00107">
    <property type="entry name" value="PROTEIN_KINASE_ATP"/>
    <property type="match status" value="1"/>
</dbReference>
<keyword evidence="2" id="KW-0808">Transferase</keyword>
<dbReference type="InterPro" id="IPR011009">
    <property type="entry name" value="Kinase-like_dom_sf"/>
</dbReference>
<evidence type="ECO:0000313" key="10">
    <source>
        <dbReference type="Proteomes" id="UP001255856"/>
    </source>
</evidence>
<dbReference type="SUPFAM" id="SSF56112">
    <property type="entry name" value="Protein kinase-like (PK-like)"/>
    <property type="match status" value="1"/>
</dbReference>
<dbReference type="PANTHER" id="PTHR45646">
    <property type="entry name" value="SERINE/THREONINE-PROTEIN KINASE DOA-RELATED"/>
    <property type="match status" value="1"/>
</dbReference>
<keyword evidence="3 6" id="KW-0547">Nucleotide-binding</keyword>
<name>A0AAD9IGI3_PROWI</name>
<dbReference type="SMART" id="SM00220">
    <property type="entry name" value="S_TKc"/>
    <property type="match status" value="1"/>
</dbReference>
<dbReference type="AlphaFoldDB" id="A0AAD9IGI3"/>
<dbReference type="Gene3D" id="1.10.510.10">
    <property type="entry name" value="Transferase(Phosphotransferase) domain 1"/>
    <property type="match status" value="1"/>
</dbReference>
<feature type="compositionally biased region" description="Low complexity" evidence="7">
    <location>
        <begin position="9"/>
        <end position="45"/>
    </location>
</feature>
<dbReference type="Pfam" id="PF00069">
    <property type="entry name" value="Pkinase"/>
    <property type="match status" value="1"/>
</dbReference>
<evidence type="ECO:0000259" key="8">
    <source>
        <dbReference type="PROSITE" id="PS50011"/>
    </source>
</evidence>
<gene>
    <name evidence="9" type="ORF">QBZ16_001588</name>
</gene>
<evidence type="ECO:0000256" key="7">
    <source>
        <dbReference type="SAM" id="MobiDB-lite"/>
    </source>
</evidence>
<comment type="caution">
    <text evidence="9">The sequence shown here is derived from an EMBL/GenBank/DDBJ whole genome shotgun (WGS) entry which is preliminary data.</text>
</comment>
<feature type="region of interest" description="Disordered" evidence="7">
    <location>
        <begin position="1"/>
        <end position="97"/>
    </location>
</feature>
<evidence type="ECO:0000256" key="5">
    <source>
        <dbReference type="ARBA" id="ARBA00022840"/>
    </source>
</evidence>
<feature type="region of interest" description="Disordered" evidence="7">
    <location>
        <begin position="412"/>
        <end position="456"/>
    </location>
</feature>
<keyword evidence="1" id="KW-0723">Serine/threonine-protein kinase</keyword>
<feature type="binding site" evidence="6">
    <location>
        <position position="146"/>
    </location>
    <ligand>
        <name>ATP</name>
        <dbReference type="ChEBI" id="CHEBI:30616"/>
    </ligand>
</feature>
<dbReference type="InterPro" id="IPR051175">
    <property type="entry name" value="CLK_kinases"/>
</dbReference>
<dbReference type="EMBL" id="JASFZW010000013">
    <property type="protein sequence ID" value="KAK2075847.1"/>
    <property type="molecule type" value="Genomic_DNA"/>
</dbReference>
<dbReference type="CDD" id="cd14134">
    <property type="entry name" value="PKc_CLK"/>
    <property type="match status" value="1"/>
</dbReference>
<keyword evidence="10" id="KW-1185">Reference proteome</keyword>
<sequence length="533" mass="57130">MQSAPMPPRTRAAPRPTTRPVANELAQARPAAAEAPAAGGASPPGCSAPPPPKPADARSSSSPKRPRLRTPPKRAGVPAPLSPGQLTFPERASGPPCAATAAGHFQYSVGDNLTPRFKIMRKLGEGTFGQVLECWDRRRGDYVAVKVIRAVPKYREAAMTELRVLRTLAEHDPGGRWRCARLLEWFEYRGHVCMVFERLGPSLFDHLSRNGYAPFPLDLVRDAARQLLEALAFLHSLGLVHTDLKPENVLQRGLGVARVSWPAGSRLAQRLPASNALCLIDFGSAAWDADPHAGVVSTRHYRAPEVVLGAGWSWPADLWSLGCLLVELLTGDALFATHENAEHVAMMERVLGPIPDSLLRRIPRDHEARAWFAGVSGGAAAVGTSDKVGGSAHANGGGGMSIAPKSAAAAKKERTFAATKEPGVGNTATQSGDADAAMHGSPPPTSDAAQPPLPAFQQPSRLRWPEIATSKKSVKAVAKTLDLASLLMRRGDPSLRPHLDTILHLLRTLLACEPGRRGTALQLLQHPFLQLRF</sequence>
<dbReference type="GO" id="GO:0005634">
    <property type="term" value="C:nucleus"/>
    <property type="evidence" value="ECO:0007669"/>
    <property type="project" value="TreeGrafter"/>
</dbReference>
<dbReference type="InterPro" id="IPR000719">
    <property type="entry name" value="Prot_kinase_dom"/>
</dbReference>
<dbReference type="InterPro" id="IPR017441">
    <property type="entry name" value="Protein_kinase_ATP_BS"/>
</dbReference>
<dbReference type="GO" id="GO:0004674">
    <property type="term" value="F:protein serine/threonine kinase activity"/>
    <property type="evidence" value="ECO:0007669"/>
    <property type="project" value="UniProtKB-KW"/>
</dbReference>
<accession>A0AAD9IGI3</accession>
<dbReference type="PROSITE" id="PS50011">
    <property type="entry name" value="PROTEIN_KINASE_DOM"/>
    <property type="match status" value="1"/>
</dbReference>
<evidence type="ECO:0000313" key="9">
    <source>
        <dbReference type="EMBL" id="KAK2075847.1"/>
    </source>
</evidence>
<keyword evidence="5 6" id="KW-0067">ATP-binding</keyword>